<dbReference type="EMBL" id="JMIU01000001">
    <property type="protein sequence ID" value="KDN96840.1"/>
    <property type="molecule type" value="Genomic_DNA"/>
</dbReference>
<protein>
    <submittedName>
        <fullName evidence="2">Mannose-1-phosphate guanylyltransferase</fullName>
    </submittedName>
</protein>
<dbReference type="GO" id="GO:0016779">
    <property type="term" value="F:nucleotidyltransferase activity"/>
    <property type="evidence" value="ECO:0007669"/>
    <property type="project" value="UniProtKB-KW"/>
</dbReference>
<dbReference type="InterPro" id="IPR005835">
    <property type="entry name" value="NTP_transferase_dom"/>
</dbReference>
<reference evidence="2 3" key="1">
    <citation type="submission" date="2014-04" db="EMBL/GenBank/DDBJ databases">
        <title>Draft genome sequence of Hydrogenovibrio marinus MH-110, a model organism for aerobic H2 metabolism.</title>
        <authorList>
            <person name="Cha H.J."/>
            <person name="Jo B.H."/>
            <person name="Hwang B.H."/>
        </authorList>
    </citation>
    <scope>NUCLEOTIDE SEQUENCE [LARGE SCALE GENOMIC DNA]</scope>
    <source>
        <strain evidence="2 3">MH-110</strain>
    </source>
</reference>
<proteinExistence type="predicted"/>
<dbReference type="Proteomes" id="UP000027341">
    <property type="component" value="Unassembled WGS sequence"/>
</dbReference>
<keyword evidence="2" id="KW-0808">Transferase</keyword>
<evidence type="ECO:0000259" key="1">
    <source>
        <dbReference type="Pfam" id="PF00483"/>
    </source>
</evidence>
<dbReference type="RefSeq" id="WP_035629180.1">
    <property type="nucleotide sequence ID" value="NZ_AP020335.1"/>
</dbReference>
<name>A0A067A399_HYDMR</name>
<feature type="domain" description="Nucleotidyl transferase" evidence="1">
    <location>
        <begin position="5"/>
        <end position="131"/>
    </location>
</feature>
<evidence type="ECO:0000313" key="3">
    <source>
        <dbReference type="Proteomes" id="UP000027341"/>
    </source>
</evidence>
<dbReference type="InterPro" id="IPR029044">
    <property type="entry name" value="Nucleotide-diphossugar_trans"/>
</dbReference>
<dbReference type="CDD" id="cd06422">
    <property type="entry name" value="NTP_transferase_like_1"/>
    <property type="match status" value="1"/>
</dbReference>
<organism evidence="2 3">
    <name type="scientific">Hydrogenovibrio marinus</name>
    <dbReference type="NCBI Taxonomy" id="28885"/>
    <lineage>
        <taxon>Bacteria</taxon>
        <taxon>Pseudomonadati</taxon>
        <taxon>Pseudomonadota</taxon>
        <taxon>Gammaproteobacteria</taxon>
        <taxon>Thiotrichales</taxon>
        <taxon>Piscirickettsiaceae</taxon>
        <taxon>Hydrogenovibrio</taxon>
    </lineage>
</organism>
<dbReference type="AlphaFoldDB" id="A0A067A399"/>
<dbReference type="SUPFAM" id="SSF53448">
    <property type="entry name" value="Nucleotide-diphospho-sugar transferases"/>
    <property type="match status" value="1"/>
</dbReference>
<accession>A0A067A399</accession>
<dbReference type="Gene3D" id="3.90.550.10">
    <property type="entry name" value="Spore Coat Polysaccharide Biosynthesis Protein SpsA, Chain A"/>
    <property type="match status" value="1"/>
</dbReference>
<dbReference type="PANTHER" id="PTHR22572">
    <property type="entry name" value="SUGAR-1-PHOSPHATE GUANYL TRANSFERASE"/>
    <property type="match status" value="1"/>
</dbReference>
<keyword evidence="2" id="KW-0548">Nucleotidyltransferase</keyword>
<dbReference type="NCBIfam" id="NF045761">
    <property type="entry name" value="NAMPUrTaseMurU"/>
    <property type="match status" value="1"/>
</dbReference>
<comment type="caution">
    <text evidence="2">The sequence shown here is derived from an EMBL/GenBank/DDBJ whole genome shotgun (WGS) entry which is preliminary data.</text>
</comment>
<dbReference type="InterPro" id="IPR050486">
    <property type="entry name" value="Mannose-1P_guanyltransferase"/>
</dbReference>
<dbReference type="Pfam" id="PF00483">
    <property type="entry name" value="NTP_transferase"/>
    <property type="match status" value="1"/>
</dbReference>
<sequence length="233" mass="25443">MNRRAMILAAGRGNRLRPLTDSIPKPLVTVGSYSLIEHHLHKFCQVGVKEVVINHAWLGDKIESALGDGSRYGVNISYSSEPEGGLETAGGILQALPMLSDGQQPFCVVNGDVFTDYPFDKISQLTLASGIMAHLILVPNPDFKSEGDFGLEHGMATLDKTYTFSGVSVLHPALFDGFEVGRLALGGILKQAIADCKVTAELYEGYWSDVGTLERLNKTRQDFESNKIKMEKL</sequence>
<dbReference type="STRING" id="28885.EI16_11425"/>
<evidence type="ECO:0000313" key="2">
    <source>
        <dbReference type="EMBL" id="KDN96840.1"/>
    </source>
</evidence>
<dbReference type="InterPro" id="IPR054790">
    <property type="entry name" value="MurU"/>
</dbReference>
<gene>
    <name evidence="2" type="ORF">EI16_11425</name>
</gene>
<keyword evidence="3" id="KW-1185">Reference proteome</keyword>